<dbReference type="KEGG" id="aht:ANTHELSMS3_04685"/>
<geneLocation type="plasmid" evidence="3">
    <name>psms3-2</name>
</geneLocation>
<gene>
    <name evidence="2" type="ORF">ANTHELSMS3_04685</name>
</gene>
<dbReference type="InterPro" id="IPR053521">
    <property type="entry name" value="McjB-like"/>
</dbReference>
<dbReference type="Proteomes" id="UP000203589">
    <property type="component" value="Plasmid pSMS3-2"/>
</dbReference>
<dbReference type="AlphaFoldDB" id="A0A222EBM4"/>
<feature type="domain" description="Microcin J25-processing protein McjB C-terminal" evidence="1">
    <location>
        <begin position="25"/>
        <end position="131"/>
    </location>
</feature>
<sequence length="137" mass="14969">MRALRKVTPRRLADVARAAALLGQARLRTRRGSLARATCIGDPQAPWPPLSDAERRIIERTAWAVAVAARYVPWRSDCLVQALAARTWLASHGIESRLVIGVPRQKGAQFEAHAWLLSHGITVTGGNVARYNAFPAA</sequence>
<dbReference type="InterPro" id="IPR032708">
    <property type="entry name" value="McjB_C"/>
</dbReference>
<protein>
    <submittedName>
        <fullName evidence="2">Transglutaminase-like superfamily protein</fullName>
    </submittedName>
</protein>
<name>A0A222EBM4_9RHOB</name>
<evidence type="ECO:0000313" key="3">
    <source>
        <dbReference type="Proteomes" id="UP000203589"/>
    </source>
</evidence>
<keyword evidence="2" id="KW-0614">Plasmid</keyword>
<proteinExistence type="predicted"/>
<dbReference type="Pfam" id="PF13471">
    <property type="entry name" value="Transglut_core3"/>
    <property type="match status" value="1"/>
</dbReference>
<dbReference type="EMBL" id="CP022542">
    <property type="protein sequence ID" value="ASP23583.1"/>
    <property type="molecule type" value="Genomic_DNA"/>
</dbReference>
<evidence type="ECO:0000259" key="1">
    <source>
        <dbReference type="Pfam" id="PF13471"/>
    </source>
</evidence>
<dbReference type="OrthoDB" id="3790432at2"/>
<evidence type="ECO:0000313" key="2">
    <source>
        <dbReference type="EMBL" id="ASP23583.1"/>
    </source>
</evidence>
<organism evidence="2 3">
    <name type="scientific">Antarctobacter heliothermus</name>
    <dbReference type="NCBI Taxonomy" id="74033"/>
    <lineage>
        <taxon>Bacteria</taxon>
        <taxon>Pseudomonadati</taxon>
        <taxon>Pseudomonadota</taxon>
        <taxon>Alphaproteobacteria</taxon>
        <taxon>Rhodobacterales</taxon>
        <taxon>Roseobacteraceae</taxon>
        <taxon>Antarctobacter</taxon>
    </lineage>
</organism>
<keyword evidence="3" id="KW-1185">Reference proteome</keyword>
<accession>A0A222EBM4</accession>
<dbReference type="NCBIfam" id="NF033537">
    <property type="entry name" value="lasso_biosyn_B2"/>
    <property type="match status" value="1"/>
</dbReference>
<reference evidence="2 3" key="1">
    <citation type="submission" date="2017-07" db="EMBL/GenBank/DDBJ databases">
        <title>Genome Sequence of Antarctobacter heliothermus Strain SMS3 Isolated from a culture of the Diatom Skeletonema marinoi.</title>
        <authorList>
            <person name="Topel M."/>
            <person name="Pinder M.I.M."/>
            <person name="Johansson O.N."/>
            <person name="Kourtchenko O."/>
            <person name="Godhe A."/>
            <person name="Clarke A.K."/>
        </authorList>
    </citation>
    <scope>NUCLEOTIDE SEQUENCE [LARGE SCALE GENOMIC DNA]</scope>
    <source>
        <strain evidence="2 3">SMS3</strain>
        <plasmid evidence="3">Plasmid psms3-2</plasmid>
    </source>
</reference>